<evidence type="ECO:0000313" key="2">
    <source>
        <dbReference type="Proteomes" id="UP000006591"/>
    </source>
</evidence>
<protein>
    <submittedName>
        <fullName evidence="1">Uncharacterized protein</fullName>
    </submittedName>
</protein>
<keyword evidence="2" id="KW-1185">Reference proteome</keyword>
<organism evidence="1">
    <name type="scientific">Oryza nivara</name>
    <name type="common">Indian wild rice</name>
    <name type="synonym">Oryza sativa f. spontanea</name>
    <dbReference type="NCBI Taxonomy" id="4536"/>
    <lineage>
        <taxon>Eukaryota</taxon>
        <taxon>Viridiplantae</taxon>
        <taxon>Streptophyta</taxon>
        <taxon>Embryophyta</taxon>
        <taxon>Tracheophyta</taxon>
        <taxon>Spermatophyta</taxon>
        <taxon>Magnoliopsida</taxon>
        <taxon>Liliopsida</taxon>
        <taxon>Poales</taxon>
        <taxon>Poaceae</taxon>
        <taxon>BOP clade</taxon>
        <taxon>Oryzoideae</taxon>
        <taxon>Oryzeae</taxon>
        <taxon>Oryzinae</taxon>
        <taxon>Oryza</taxon>
    </lineage>
</organism>
<name>A0A0E0G2L3_ORYNI</name>
<dbReference type="Gramene" id="ONIVA02G07220.1">
    <property type="protein sequence ID" value="ONIVA02G07220.1"/>
    <property type="gene ID" value="ONIVA02G07220"/>
</dbReference>
<reference evidence="1" key="1">
    <citation type="submission" date="2015-04" db="UniProtKB">
        <authorList>
            <consortium name="EnsemblPlants"/>
        </authorList>
    </citation>
    <scope>IDENTIFICATION</scope>
    <source>
        <strain evidence="1">SL10</strain>
    </source>
</reference>
<proteinExistence type="predicted"/>
<accession>A0A0E0G2L3</accession>
<dbReference type="Proteomes" id="UP000006591">
    <property type="component" value="Chromosome 2"/>
</dbReference>
<sequence length="69" mass="7623">MAPRTLRVAGWEKRARSRGDFRAAAAEAAAAKGGDAWRRGKKKKKKKKVEKRIEAKIILSGPFISESTV</sequence>
<evidence type="ECO:0000313" key="1">
    <source>
        <dbReference type="EnsemblPlants" id="ONIVA02G07220.1"/>
    </source>
</evidence>
<dbReference type="AlphaFoldDB" id="A0A0E0G2L3"/>
<reference evidence="1" key="2">
    <citation type="submission" date="2018-04" db="EMBL/GenBank/DDBJ databases">
        <title>OnivRS2 (Oryza nivara Reference Sequence Version 2).</title>
        <authorList>
            <person name="Zhang J."/>
            <person name="Kudrna D."/>
            <person name="Lee S."/>
            <person name="Talag J."/>
            <person name="Rajasekar S."/>
            <person name="Welchert J."/>
            <person name="Hsing Y.-I."/>
            <person name="Wing R.A."/>
        </authorList>
    </citation>
    <scope>NUCLEOTIDE SEQUENCE [LARGE SCALE GENOMIC DNA]</scope>
    <source>
        <strain evidence="1">SL10</strain>
    </source>
</reference>
<dbReference type="EnsemblPlants" id="ONIVA02G07220.1">
    <property type="protein sequence ID" value="ONIVA02G07220.1"/>
    <property type="gene ID" value="ONIVA02G07220"/>
</dbReference>
<dbReference type="HOGENOM" id="CLU_2780203_0_0_1"/>